<reference evidence="1 2" key="1">
    <citation type="submission" date="2018-11" db="EMBL/GenBank/DDBJ databases">
        <authorList>
            <consortium name="Pathogen Informatics"/>
        </authorList>
    </citation>
    <scope>NUCLEOTIDE SEQUENCE [LARGE SCALE GENOMIC DNA]</scope>
</reference>
<organism evidence="2 3">
    <name type="scientific">Heligmosomoides polygyrus</name>
    <name type="common">Parasitic roundworm</name>
    <dbReference type="NCBI Taxonomy" id="6339"/>
    <lineage>
        <taxon>Eukaryota</taxon>
        <taxon>Metazoa</taxon>
        <taxon>Ecdysozoa</taxon>
        <taxon>Nematoda</taxon>
        <taxon>Chromadorea</taxon>
        <taxon>Rhabditida</taxon>
        <taxon>Rhabditina</taxon>
        <taxon>Rhabditomorpha</taxon>
        <taxon>Strongyloidea</taxon>
        <taxon>Heligmosomidae</taxon>
        <taxon>Heligmosomoides</taxon>
    </lineage>
</organism>
<proteinExistence type="predicted"/>
<evidence type="ECO:0000313" key="3">
    <source>
        <dbReference type="WBParaSite" id="HPBE_0000729901-mRNA-1"/>
    </source>
</evidence>
<dbReference type="WBParaSite" id="HPBE_0000729901-mRNA-1">
    <property type="protein sequence ID" value="HPBE_0000729901-mRNA-1"/>
    <property type="gene ID" value="HPBE_0000729901"/>
</dbReference>
<reference evidence="3" key="2">
    <citation type="submission" date="2019-09" db="UniProtKB">
        <authorList>
            <consortium name="WormBaseParasite"/>
        </authorList>
    </citation>
    <scope>IDENTIFICATION</scope>
</reference>
<accession>A0A183FJS3</accession>
<evidence type="ECO:0000313" key="1">
    <source>
        <dbReference type="EMBL" id="VDO71670.1"/>
    </source>
</evidence>
<protein>
    <submittedName>
        <fullName evidence="3">Transposase</fullName>
    </submittedName>
</protein>
<dbReference type="EMBL" id="UZAH01025854">
    <property type="protein sequence ID" value="VDO71670.1"/>
    <property type="molecule type" value="Genomic_DNA"/>
</dbReference>
<dbReference type="Proteomes" id="UP000050761">
    <property type="component" value="Unassembled WGS sequence"/>
</dbReference>
<evidence type="ECO:0000313" key="2">
    <source>
        <dbReference type="Proteomes" id="UP000050761"/>
    </source>
</evidence>
<accession>A0A3P7XC98</accession>
<dbReference type="AlphaFoldDB" id="A0A183FJS3"/>
<gene>
    <name evidence="1" type="ORF">HPBE_LOCUS7300</name>
</gene>
<name>A0A183FJS3_HELPZ</name>
<sequence length="88" mass="9854">MTSSRVAMRRFGDMVTLKLNGKNIFERHSYVDQFREVNMANNLVPKLGRKIKQLREEGAGKKAMTLCPLLRLHCPSCASASDLAAMEA</sequence>
<keyword evidence="2" id="KW-1185">Reference proteome</keyword>